<reference evidence="14" key="3">
    <citation type="submission" date="2015-04" db="UniProtKB">
        <authorList>
            <consortium name="EnsemblPlants"/>
        </authorList>
    </citation>
    <scope>IDENTIFICATION</scope>
</reference>
<evidence type="ECO:0000256" key="9">
    <source>
        <dbReference type="ARBA" id="ARBA00047761"/>
    </source>
</evidence>
<keyword evidence="6" id="KW-0904">Protein phosphatase</keyword>
<comment type="catalytic activity">
    <reaction evidence="10 11">
        <text>O-phospho-L-threonyl-[protein] + H2O = L-threonyl-[protein] + phosphate</text>
        <dbReference type="Rhea" id="RHEA:47004"/>
        <dbReference type="Rhea" id="RHEA-COMP:11060"/>
        <dbReference type="Rhea" id="RHEA-COMP:11605"/>
        <dbReference type="ChEBI" id="CHEBI:15377"/>
        <dbReference type="ChEBI" id="CHEBI:30013"/>
        <dbReference type="ChEBI" id="CHEBI:43474"/>
        <dbReference type="ChEBI" id="CHEBI:61977"/>
        <dbReference type="EC" id="3.1.3.16"/>
    </reaction>
</comment>
<evidence type="ECO:0000256" key="10">
    <source>
        <dbReference type="ARBA" id="ARBA00048336"/>
    </source>
</evidence>
<comment type="similarity">
    <text evidence="8">Belongs to the PPP phosphatase family. PP-2A subfamily.</text>
</comment>
<evidence type="ECO:0000256" key="12">
    <source>
        <dbReference type="SAM" id="MobiDB-lite"/>
    </source>
</evidence>
<dbReference type="InterPro" id="IPR006186">
    <property type="entry name" value="Ser/Thr-sp_prot-phosphatase"/>
</dbReference>
<protein>
    <recommendedName>
        <fullName evidence="11">Serine/threonine-protein phosphatase</fullName>
        <ecNumber evidence="11">3.1.3.16</ecNumber>
    </recommendedName>
</protein>
<keyword evidence="15" id="KW-1185">Reference proteome</keyword>
<dbReference type="InterPro" id="IPR047129">
    <property type="entry name" value="PPA2-like"/>
</dbReference>
<reference evidence="15" key="2">
    <citation type="submission" date="2013-12" db="EMBL/GenBank/DDBJ databases">
        <authorList>
            <person name="Yu Y."/>
            <person name="Lee S."/>
            <person name="de Baynast K."/>
            <person name="Wissotski M."/>
            <person name="Liu L."/>
            <person name="Talag J."/>
            <person name="Goicoechea J."/>
            <person name="Angelova A."/>
            <person name="Jetty R."/>
            <person name="Kudrna D."/>
            <person name="Golser W."/>
            <person name="Rivera L."/>
            <person name="Zhang J."/>
            <person name="Wing R."/>
        </authorList>
    </citation>
    <scope>NUCLEOTIDE SEQUENCE</scope>
</reference>
<dbReference type="PRINTS" id="PR00114">
    <property type="entry name" value="STPHPHTASE"/>
</dbReference>
<dbReference type="PANTHER" id="PTHR45619">
    <property type="entry name" value="SERINE/THREONINE-PROTEIN PHOSPHATASE PP2A-RELATED"/>
    <property type="match status" value="1"/>
</dbReference>
<dbReference type="PROSITE" id="PS00125">
    <property type="entry name" value="SER_THR_PHOSPHATASE"/>
    <property type="match status" value="1"/>
</dbReference>
<dbReference type="GO" id="GO:0005737">
    <property type="term" value="C:cytoplasm"/>
    <property type="evidence" value="ECO:0007669"/>
    <property type="project" value="UniProtKB-SubCell"/>
</dbReference>
<comment type="cofactor">
    <cofactor evidence="1">
        <name>Mn(2+)</name>
        <dbReference type="ChEBI" id="CHEBI:29035"/>
    </cofactor>
</comment>
<dbReference type="Gene3D" id="3.60.21.10">
    <property type="match status" value="1"/>
</dbReference>
<keyword evidence="3" id="KW-0963">Cytoplasm</keyword>
<dbReference type="GO" id="GO:0046872">
    <property type="term" value="F:metal ion binding"/>
    <property type="evidence" value="ECO:0007669"/>
    <property type="project" value="UniProtKB-KW"/>
</dbReference>
<evidence type="ECO:0000256" key="2">
    <source>
        <dbReference type="ARBA" id="ARBA00004496"/>
    </source>
</evidence>
<proteinExistence type="inferred from homology"/>
<organism evidence="14 15">
    <name type="scientific">Leersia perrieri</name>
    <dbReference type="NCBI Taxonomy" id="77586"/>
    <lineage>
        <taxon>Eukaryota</taxon>
        <taxon>Viridiplantae</taxon>
        <taxon>Streptophyta</taxon>
        <taxon>Embryophyta</taxon>
        <taxon>Tracheophyta</taxon>
        <taxon>Spermatophyta</taxon>
        <taxon>Magnoliopsida</taxon>
        <taxon>Liliopsida</taxon>
        <taxon>Poales</taxon>
        <taxon>Poaceae</taxon>
        <taxon>BOP clade</taxon>
        <taxon>Oryzoideae</taxon>
        <taxon>Oryzeae</taxon>
        <taxon>Oryzinae</taxon>
        <taxon>Leersia</taxon>
    </lineage>
</organism>
<dbReference type="Gramene" id="LPERR03G32150.1">
    <property type="protein sequence ID" value="LPERR03G32150.1"/>
    <property type="gene ID" value="LPERR03G32150"/>
</dbReference>
<evidence type="ECO:0000256" key="7">
    <source>
        <dbReference type="ARBA" id="ARBA00023211"/>
    </source>
</evidence>
<evidence type="ECO:0000256" key="5">
    <source>
        <dbReference type="ARBA" id="ARBA00022801"/>
    </source>
</evidence>
<keyword evidence="4" id="KW-0479">Metal-binding</keyword>
<feature type="region of interest" description="Disordered" evidence="12">
    <location>
        <begin position="91"/>
        <end position="118"/>
    </location>
</feature>
<evidence type="ECO:0000256" key="4">
    <source>
        <dbReference type="ARBA" id="ARBA00022723"/>
    </source>
</evidence>
<evidence type="ECO:0000256" key="6">
    <source>
        <dbReference type="ARBA" id="ARBA00022912"/>
    </source>
</evidence>
<evidence type="ECO:0000256" key="8">
    <source>
        <dbReference type="ARBA" id="ARBA00034714"/>
    </source>
</evidence>
<keyword evidence="5 11" id="KW-0378">Hydrolase</keyword>
<dbReference type="AlphaFoldDB" id="A0A0D9W0C3"/>
<evidence type="ECO:0000256" key="11">
    <source>
        <dbReference type="RuleBase" id="RU004273"/>
    </source>
</evidence>
<dbReference type="HOGENOM" id="CLU_004962_0_5_1"/>
<keyword evidence="7" id="KW-0464">Manganese</keyword>
<dbReference type="Proteomes" id="UP000032180">
    <property type="component" value="Chromosome 3"/>
</dbReference>
<dbReference type="EC" id="3.1.3.16" evidence="11"/>
<dbReference type="GO" id="GO:0004722">
    <property type="term" value="F:protein serine/threonine phosphatase activity"/>
    <property type="evidence" value="ECO:0007669"/>
    <property type="project" value="UniProtKB-EC"/>
</dbReference>
<comment type="subcellular location">
    <subcellularLocation>
        <location evidence="2">Cytoplasm</location>
    </subcellularLocation>
</comment>
<evidence type="ECO:0000259" key="13">
    <source>
        <dbReference type="PROSITE" id="PS00125"/>
    </source>
</evidence>
<dbReference type="eggNOG" id="KOG0371">
    <property type="taxonomic scope" value="Eukaryota"/>
</dbReference>
<comment type="catalytic activity">
    <reaction evidence="9">
        <text>O-phospho-L-seryl-[protein] + H2O = L-seryl-[protein] + phosphate</text>
        <dbReference type="Rhea" id="RHEA:20629"/>
        <dbReference type="Rhea" id="RHEA-COMP:9863"/>
        <dbReference type="Rhea" id="RHEA-COMP:11604"/>
        <dbReference type="ChEBI" id="CHEBI:15377"/>
        <dbReference type="ChEBI" id="CHEBI:29999"/>
        <dbReference type="ChEBI" id="CHEBI:43474"/>
        <dbReference type="ChEBI" id="CHEBI:83421"/>
        <dbReference type="EC" id="3.1.3.16"/>
    </reaction>
</comment>
<evidence type="ECO:0000256" key="3">
    <source>
        <dbReference type="ARBA" id="ARBA00022490"/>
    </source>
</evidence>
<dbReference type="Pfam" id="PF00149">
    <property type="entry name" value="Metallophos"/>
    <property type="match status" value="1"/>
</dbReference>
<feature type="compositionally biased region" description="Basic residues" evidence="12">
    <location>
        <begin position="92"/>
        <end position="103"/>
    </location>
</feature>
<evidence type="ECO:0000313" key="14">
    <source>
        <dbReference type="EnsemblPlants" id="LPERR03G32150.1"/>
    </source>
</evidence>
<feature type="domain" description="Serine/threonine specific protein phosphatases" evidence="13">
    <location>
        <begin position="224"/>
        <end position="229"/>
    </location>
</feature>
<evidence type="ECO:0000256" key="1">
    <source>
        <dbReference type="ARBA" id="ARBA00001936"/>
    </source>
</evidence>
<dbReference type="STRING" id="77586.A0A0D9W0C3"/>
<dbReference type="SUPFAM" id="SSF56300">
    <property type="entry name" value="Metallo-dependent phosphatases"/>
    <property type="match status" value="1"/>
</dbReference>
<name>A0A0D9W0C3_9ORYZ</name>
<dbReference type="EnsemblPlants" id="LPERR03G32150.1">
    <property type="protein sequence ID" value="LPERR03G32150.1"/>
    <property type="gene ID" value="LPERR03G32150"/>
</dbReference>
<dbReference type="SMART" id="SM00156">
    <property type="entry name" value="PP2Ac"/>
    <property type="match status" value="1"/>
</dbReference>
<dbReference type="InterPro" id="IPR004843">
    <property type="entry name" value="Calcineurin-like_PHP"/>
</dbReference>
<dbReference type="CDD" id="cd07415">
    <property type="entry name" value="MPP_PP2A_PP4_PP6"/>
    <property type="match status" value="1"/>
</dbReference>
<dbReference type="FunFam" id="3.60.21.10:FF:000003">
    <property type="entry name" value="Serine/threonine-protein phosphatase"/>
    <property type="match status" value="1"/>
</dbReference>
<evidence type="ECO:0000313" key="15">
    <source>
        <dbReference type="Proteomes" id="UP000032180"/>
    </source>
</evidence>
<sequence length="419" mass="47693">MSFNSYVYTCIYIKFICFCLRPLLKSPNQPWTHLGRVLLLPSFLLPPSLDNHPQASPNLNYISTVPSSFPDLLPLSHLSFPLPLLSSSTRARAPRRARSRVGRHAPSPAKMSSGSPHGGLDDQIERLMQCKPLPEPEVRALCEKAKEILMEESNVQPVKSPVTICGDIHGQFHDLAELFRIGGKCPDTNYLFMGDYVDRGYYSVETVTLLVALKVRYPQRITILRGNHESRQITQVYGFYDECLRKYGNANVWKTFTDLFDYFPLTALVESEIFCLHGGLSPSIETLDNIRNFDRVQEVPHEGPMCDLLWSDPDDRCGWGISPRGAGYTFGQDISEQFNHTNNLRLIARAHQLVMEGFNWAHEQKVVTIFSAPNYCYRCGNMASILEVDDCREHAFIQFEPAPRRGEPDVTRRTPDYFL</sequence>
<dbReference type="InterPro" id="IPR029052">
    <property type="entry name" value="Metallo-depent_PP-like"/>
</dbReference>
<reference evidence="14 15" key="1">
    <citation type="submission" date="2012-08" db="EMBL/GenBank/DDBJ databases">
        <title>Oryza genome evolution.</title>
        <authorList>
            <person name="Wing R.A."/>
        </authorList>
    </citation>
    <scope>NUCLEOTIDE SEQUENCE</scope>
</reference>
<accession>A0A0D9W0C3</accession>